<sequence length="134" mass="16234">MIKDKRKTEEETEKKEDDKKEKQENKEEIEGKEEDGKIKVEKEYTKSRRGNSFRQTLLWLTEELNKERKRQKERKKKKIKETAIVKSKPIKWYCESLKKENTQFKCIICKGKPKEETICLVNKETILVINQERE</sequence>
<dbReference type="Proteomes" id="UP000078387">
    <property type="component" value="Unassembled WGS sequence"/>
</dbReference>
<dbReference type="VEuPathDB" id="AmoebaDB:EHI7A_162810"/>
<organism evidence="2 3">
    <name type="scientific">Entamoeba histolytica</name>
    <dbReference type="NCBI Taxonomy" id="5759"/>
    <lineage>
        <taxon>Eukaryota</taxon>
        <taxon>Amoebozoa</taxon>
        <taxon>Evosea</taxon>
        <taxon>Archamoebae</taxon>
        <taxon>Mastigamoebida</taxon>
        <taxon>Entamoebidae</taxon>
        <taxon>Entamoeba</taxon>
    </lineage>
</organism>
<gene>
    <name evidence="2" type="ORF">CL6EHI_012260</name>
</gene>
<reference evidence="2 3" key="1">
    <citation type="submission" date="2016-05" db="EMBL/GenBank/DDBJ databases">
        <title>First whole genome sequencing of Entamoeba histolytica HM1:IMSS-clone-6.</title>
        <authorList>
            <person name="Mukherjee Avik.K."/>
            <person name="Izumyama S."/>
            <person name="Nakada-Tsukui K."/>
            <person name="Nozaki T."/>
        </authorList>
    </citation>
    <scope>NUCLEOTIDE SEQUENCE [LARGE SCALE GENOMIC DNA]</scope>
    <source>
        <strain evidence="2 3">HM1:IMSS clone 6</strain>
    </source>
</reference>
<name>A0A5K1UHD3_ENTHI</name>
<accession>A0A5K1UHD3</accession>
<dbReference type="VEuPathDB" id="AmoebaDB:KM1_252930"/>
<evidence type="ECO:0000313" key="3">
    <source>
        <dbReference type="Proteomes" id="UP000078387"/>
    </source>
</evidence>
<evidence type="ECO:0000256" key="1">
    <source>
        <dbReference type="SAM" id="MobiDB-lite"/>
    </source>
</evidence>
<dbReference type="VEuPathDB" id="AmoebaDB:EHI5A_020510"/>
<feature type="region of interest" description="Disordered" evidence="1">
    <location>
        <begin position="1"/>
        <end position="34"/>
    </location>
</feature>
<proteinExistence type="predicted"/>
<dbReference type="EMBL" id="BDEQ01000001">
    <property type="protein sequence ID" value="GAT91912.1"/>
    <property type="molecule type" value="Genomic_DNA"/>
</dbReference>
<dbReference type="VEuPathDB" id="AmoebaDB:EHI_012260"/>
<dbReference type="VEuPathDB" id="AmoebaDB:EHI8A_183220"/>
<dbReference type="AlphaFoldDB" id="A0A5K1UHD3"/>
<comment type="caution">
    <text evidence="2">The sequence shown here is derived from an EMBL/GenBank/DDBJ whole genome shotgun (WGS) entry which is preliminary data.</text>
</comment>
<evidence type="ECO:0000313" key="2">
    <source>
        <dbReference type="EMBL" id="GAT91912.1"/>
    </source>
</evidence>
<protein>
    <submittedName>
        <fullName evidence="2">Uncharacterized protein</fullName>
    </submittedName>
</protein>